<feature type="non-terminal residue" evidence="1">
    <location>
        <position position="1"/>
    </location>
</feature>
<reference evidence="1" key="2">
    <citation type="journal article" date="2020" name="Nat. Commun.">
        <title>Large-scale genome sequencing of mycorrhizal fungi provides insights into the early evolution of symbiotic traits.</title>
        <authorList>
            <person name="Miyauchi S."/>
            <person name="Kiss E."/>
            <person name="Kuo A."/>
            <person name="Drula E."/>
            <person name="Kohler A."/>
            <person name="Sanchez-Garcia M."/>
            <person name="Morin E."/>
            <person name="Andreopoulos B."/>
            <person name="Barry K.W."/>
            <person name="Bonito G."/>
            <person name="Buee M."/>
            <person name="Carver A."/>
            <person name="Chen C."/>
            <person name="Cichocki N."/>
            <person name="Clum A."/>
            <person name="Culley D."/>
            <person name="Crous P.W."/>
            <person name="Fauchery L."/>
            <person name="Girlanda M."/>
            <person name="Hayes R.D."/>
            <person name="Keri Z."/>
            <person name="LaButti K."/>
            <person name="Lipzen A."/>
            <person name="Lombard V."/>
            <person name="Magnuson J."/>
            <person name="Maillard F."/>
            <person name="Murat C."/>
            <person name="Nolan M."/>
            <person name="Ohm R.A."/>
            <person name="Pangilinan J."/>
            <person name="Pereira M.F."/>
            <person name="Perotto S."/>
            <person name="Peter M."/>
            <person name="Pfister S."/>
            <person name="Riley R."/>
            <person name="Sitrit Y."/>
            <person name="Stielow J.B."/>
            <person name="Szollosi G."/>
            <person name="Zifcakova L."/>
            <person name="Stursova M."/>
            <person name="Spatafora J.W."/>
            <person name="Tedersoo L."/>
            <person name="Vaario L.M."/>
            <person name="Yamada A."/>
            <person name="Yan M."/>
            <person name="Wang P."/>
            <person name="Xu J."/>
            <person name="Bruns T."/>
            <person name="Baldrian P."/>
            <person name="Vilgalys R."/>
            <person name="Dunand C."/>
            <person name="Henrissat B."/>
            <person name="Grigoriev I.V."/>
            <person name="Hibbett D."/>
            <person name="Nagy L.G."/>
            <person name="Martin F.M."/>
        </authorList>
    </citation>
    <scope>NUCLEOTIDE SEQUENCE</scope>
    <source>
        <strain evidence="1">P2</strain>
    </source>
</reference>
<evidence type="ECO:0000313" key="2">
    <source>
        <dbReference type="Proteomes" id="UP000886501"/>
    </source>
</evidence>
<sequence length="477" mass="52692">NDEPIVVPPPCCAPHRTVAESTTTLRVISEAEERAIEDRLVGAWQEQHRSADLVPSIPAGSESNATFVPSCDVPVVTLNQEQMETLSPGARGYRLLSVMRAVMMMPNSTVYAHLRSSDNVGGELQLIFPISQEEFDSLLAGEIEAEVRQVRESEVVRSGAQDGDDELEYSDGTKYDQLIDRLCKKIDDTRTNIRELAAKIDKILHQDSGPTIGVPSIHSPLREEDYPFVKYWTAGKWNAIRHPKQGTTPEKGDTPVNCLFWEDEHGNIIPPSKQKVVTNDFRGFLNGKIEKGVHVGPLGSLNWDTRNEFHTFMENLHPWLRLCDAHWKVDQIWVNHYTSRESSNEPPQAEPVSLKCEHSAEGISGPSSKKPKTAATEPPVLQRPKPTKKIPTKINPLANVRINPATHIVPVTQNAVGILESQDVPPTPSPAPTPAPTTPAPQTTANAPSNTSTPGLEYLESIPEHSPTQIYFVEQGN</sequence>
<name>A0ACB6Z5P1_THEGA</name>
<keyword evidence="2" id="KW-1185">Reference proteome</keyword>
<accession>A0ACB6Z5P1</accession>
<reference evidence="1" key="1">
    <citation type="submission" date="2019-10" db="EMBL/GenBank/DDBJ databases">
        <authorList>
            <consortium name="DOE Joint Genome Institute"/>
            <person name="Kuo A."/>
            <person name="Miyauchi S."/>
            <person name="Kiss E."/>
            <person name="Drula E."/>
            <person name="Kohler A."/>
            <person name="Sanchez-Garcia M."/>
            <person name="Andreopoulos B."/>
            <person name="Barry K.W."/>
            <person name="Bonito G."/>
            <person name="Buee M."/>
            <person name="Carver A."/>
            <person name="Chen C."/>
            <person name="Cichocki N."/>
            <person name="Clum A."/>
            <person name="Culley D."/>
            <person name="Crous P.W."/>
            <person name="Fauchery L."/>
            <person name="Girlanda M."/>
            <person name="Hayes R."/>
            <person name="Keri Z."/>
            <person name="Labutti K."/>
            <person name="Lipzen A."/>
            <person name="Lombard V."/>
            <person name="Magnuson J."/>
            <person name="Maillard F."/>
            <person name="Morin E."/>
            <person name="Murat C."/>
            <person name="Nolan M."/>
            <person name="Ohm R."/>
            <person name="Pangilinan J."/>
            <person name="Pereira M."/>
            <person name="Perotto S."/>
            <person name="Peter M."/>
            <person name="Riley R."/>
            <person name="Sitrit Y."/>
            <person name="Stielow B."/>
            <person name="Szollosi G."/>
            <person name="Zifcakova L."/>
            <person name="Stursova M."/>
            <person name="Spatafora J.W."/>
            <person name="Tedersoo L."/>
            <person name="Vaario L.-M."/>
            <person name="Yamada A."/>
            <person name="Yan M."/>
            <person name="Wang P."/>
            <person name="Xu J."/>
            <person name="Bruns T."/>
            <person name="Baldrian P."/>
            <person name="Vilgalys R."/>
            <person name="Henrissat B."/>
            <person name="Grigoriev I.V."/>
            <person name="Hibbett D."/>
            <person name="Nagy L.G."/>
            <person name="Martin F.M."/>
        </authorList>
    </citation>
    <scope>NUCLEOTIDE SEQUENCE</scope>
    <source>
        <strain evidence="1">P2</strain>
    </source>
</reference>
<gene>
    <name evidence="1" type="ORF">BDM02DRAFT_3190149</name>
</gene>
<protein>
    <submittedName>
        <fullName evidence="1">Uncharacterized protein</fullName>
    </submittedName>
</protein>
<comment type="caution">
    <text evidence="1">The sequence shown here is derived from an EMBL/GenBank/DDBJ whole genome shotgun (WGS) entry which is preliminary data.</text>
</comment>
<proteinExistence type="predicted"/>
<dbReference type="EMBL" id="MU118112">
    <property type="protein sequence ID" value="KAF9644921.1"/>
    <property type="molecule type" value="Genomic_DNA"/>
</dbReference>
<evidence type="ECO:0000313" key="1">
    <source>
        <dbReference type="EMBL" id="KAF9644921.1"/>
    </source>
</evidence>
<organism evidence="1 2">
    <name type="scientific">Thelephora ganbajun</name>
    <name type="common">Ganba fungus</name>
    <dbReference type="NCBI Taxonomy" id="370292"/>
    <lineage>
        <taxon>Eukaryota</taxon>
        <taxon>Fungi</taxon>
        <taxon>Dikarya</taxon>
        <taxon>Basidiomycota</taxon>
        <taxon>Agaricomycotina</taxon>
        <taxon>Agaricomycetes</taxon>
        <taxon>Thelephorales</taxon>
        <taxon>Thelephoraceae</taxon>
        <taxon>Thelephora</taxon>
    </lineage>
</organism>
<dbReference type="Proteomes" id="UP000886501">
    <property type="component" value="Unassembled WGS sequence"/>
</dbReference>